<keyword evidence="2" id="KW-0812">Transmembrane</keyword>
<feature type="transmembrane region" description="Helical" evidence="2">
    <location>
        <begin position="300"/>
        <end position="320"/>
    </location>
</feature>
<evidence type="ECO:0000256" key="2">
    <source>
        <dbReference type="SAM" id="Phobius"/>
    </source>
</evidence>
<feature type="compositionally biased region" description="Low complexity" evidence="1">
    <location>
        <begin position="38"/>
        <end position="55"/>
    </location>
</feature>
<accession>A0A2X0KHN3</accession>
<feature type="transmembrane region" description="Helical" evidence="2">
    <location>
        <begin position="149"/>
        <end position="168"/>
    </location>
</feature>
<feature type="transmembrane region" description="Helical" evidence="2">
    <location>
        <begin position="97"/>
        <end position="117"/>
    </location>
</feature>
<dbReference type="GO" id="GO:0016787">
    <property type="term" value="F:hydrolase activity"/>
    <property type="evidence" value="ECO:0007669"/>
    <property type="project" value="UniProtKB-KW"/>
</dbReference>
<dbReference type="InterPro" id="IPR003607">
    <property type="entry name" value="HD/PDEase_dom"/>
</dbReference>
<evidence type="ECO:0000313" key="4">
    <source>
        <dbReference type="EMBL" id="RAG86260.1"/>
    </source>
</evidence>
<dbReference type="OrthoDB" id="40937at2"/>
<feature type="compositionally biased region" description="Pro residues" evidence="1">
    <location>
        <begin position="17"/>
        <end position="37"/>
    </location>
</feature>
<feature type="transmembrane region" description="Helical" evidence="2">
    <location>
        <begin position="123"/>
        <end position="142"/>
    </location>
</feature>
<dbReference type="SUPFAM" id="SSF109604">
    <property type="entry name" value="HD-domain/PDEase-like"/>
    <property type="match status" value="1"/>
</dbReference>
<name>A0A2X0KHN3_9ACTN</name>
<dbReference type="AlphaFoldDB" id="A0A2X0KHN3"/>
<feature type="region of interest" description="Disordered" evidence="1">
    <location>
        <begin position="1"/>
        <end position="95"/>
    </location>
</feature>
<protein>
    <submittedName>
        <fullName evidence="4">Metal-dependent phosphohydrolase</fullName>
    </submittedName>
</protein>
<dbReference type="SMART" id="SM00471">
    <property type="entry name" value="HDc"/>
    <property type="match status" value="1"/>
</dbReference>
<feature type="transmembrane region" description="Helical" evidence="2">
    <location>
        <begin position="174"/>
        <end position="194"/>
    </location>
</feature>
<keyword evidence="5" id="KW-1185">Reference proteome</keyword>
<evidence type="ECO:0000256" key="1">
    <source>
        <dbReference type="SAM" id="MobiDB-lite"/>
    </source>
</evidence>
<dbReference type="InterPro" id="IPR052020">
    <property type="entry name" value="Cyclic_di-GMP/3'3'-cGAMP_PDE"/>
</dbReference>
<comment type="caution">
    <text evidence="4">The sequence shown here is derived from an EMBL/GenBank/DDBJ whole genome shotgun (WGS) entry which is preliminary data.</text>
</comment>
<feature type="transmembrane region" description="Helical" evidence="2">
    <location>
        <begin position="275"/>
        <end position="294"/>
    </location>
</feature>
<dbReference type="PANTHER" id="PTHR45228">
    <property type="entry name" value="CYCLIC DI-GMP PHOSPHODIESTERASE TM_0186-RELATED"/>
    <property type="match status" value="1"/>
</dbReference>
<dbReference type="PANTHER" id="PTHR45228:SF4">
    <property type="entry name" value="LIPOPROTEIN"/>
    <property type="match status" value="1"/>
</dbReference>
<dbReference type="PROSITE" id="PS51832">
    <property type="entry name" value="HD_GYP"/>
    <property type="match status" value="1"/>
</dbReference>
<feature type="transmembrane region" description="Helical" evidence="2">
    <location>
        <begin position="240"/>
        <end position="263"/>
    </location>
</feature>
<dbReference type="EMBL" id="QKYN01000029">
    <property type="protein sequence ID" value="RAG86260.1"/>
    <property type="molecule type" value="Genomic_DNA"/>
</dbReference>
<feature type="domain" description="HD-GYP" evidence="3">
    <location>
        <begin position="322"/>
        <end position="503"/>
    </location>
</feature>
<keyword evidence="2" id="KW-0472">Membrane</keyword>
<dbReference type="InterPro" id="IPR037522">
    <property type="entry name" value="HD_GYP_dom"/>
</dbReference>
<evidence type="ECO:0000259" key="3">
    <source>
        <dbReference type="PROSITE" id="PS51832"/>
    </source>
</evidence>
<reference evidence="4 5" key="1">
    <citation type="submission" date="2018-06" db="EMBL/GenBank/DDBJ databases">
        <title>Streptacidiphilus pinicola sp. nov., isolated from pine grove soil.</title>
        <authorList>
            <person name="Roh S.G."/>
            <person name="Park S."/>
            <person name="Kim M.-K."/>
            <person name="Yun B.-R."/>
            <person name="Park J."/>
            <person name="Kim M.J."/>
            <person name="Kim Y.S."/>
            <person name="Kim S.B."/>
        </authorList>
    </citation>
    <scope>NUCLEOTIDE SEQUENCE [LARGE SCALE GENOMIC DNA]</scope>
    <source>
        <strain evidence="4 5">MMS16-CNU450</strain>
    </source>
</reference>
<evidence type="ECO:0000313" key="5">
    <source>
        <dbReference type="Proteomes" id="UP000248889"/>
    </source>
</evidence>
<dbReference type="Gene3D" id="1.10.3210.10">
    <property type="entry name" value="Hypothetical protein af1432"/>
    <property type="match status" value="1"/>
</dbReference>
<organism evidence="4 5">
    <name type="scientific">Streptacidiphilus pinicola</name>
    <dbReference type="NCBI Taxonomy" id="2219663"/>
    <lineage>
        <taxon>Bacteria</taxon>
        <taxon>Bacillati</taxon>
        <taxon>Actinomycetota</taxon>
        <taxon>Actinomycetes</taxon>
        <taxon>Kitasatosporales</taxon>
        <taxon>Streptomycetaceae</taxon>
        <taxon>Streptacidiphilus</taxon>
    </lineage>
</organism>
<feature type="transmembrane region" description="Helical" evidence="2">
    <location>
        <begin position="206"/>
        <end position="228"/>
    </location>
</feature>
<dbReference type="InterPro" id="IPR006674">
    <property type="entry name" value="HD_domain"/>
</dbReference>
<feature type="compositionally biased region" description="Basic and acidic residues" evidence="1">
    <location>
        <begin position="56"/>
        <end position="69"/>
    </location>
</feature>
<keyword evidence="4" id="KW-0378">Hydrolase</keyword>
<keyword evidence="2" id="KW-1133">Transmembrane helix</keyword>
<gene>
    <name evidence="4" type="ORF">DN069_07305</name>
</gene>
<sequence>MTPEDSAGCRATTPQSAQPPLPPQQRPQPETDQPPVPAQGEPASAAPAEATAGPSGRREPAPRPRERHLPGPRPGAGSTTTLAGQPREAPGGRWRGGVVHVGATLLVVGSLAWVSVFGFVEPWIAFAFGLFVAVGELARTPLPGEREQAPLGAAGALAYALLGSLAGARTHHGVAQVVLVCTLGALIGAVPCLVRRRRANWGSVSRRTLSVGFAALLFQPLYNSGALLRCGLEHGPGSAAYVAVCALLSAVVDVSLAALLSDAPLRRALRDEATALLRIGSAVAATGVVIAIAAGEIGLWALPLFSVPLLLTFAGFRRYAAIRATQRQTIASLARATEVAGYTLPGHARRVAELACRVGRELGLPDQELLLLEYAALMHDIGQLSLVDPIPGGATALLEDAEQRRIGRLGSEVIRRTGVPPQVAEIVVRAAEPYRRADGRVVLDLPVAARIVRVVNAYDDLACDDPGPARREEVLTQLRAGTERDYEPVVVEALARVCQRISG</sequence>
<dbReference type="Pfam" id="PF01966">
    <property type="entry name" value="HD"/>
    <property type="match status" value="1"/>
</dbReference>
<proteinExistence type="predicted"/>
<dbReference type="Proteomes" id="UP000248889">
    <property type="component" value="Unassembled WGS sequence"/>
</dbReference>